<dbReference type="AlphaFoldDB" id="A0A4U7KYK0"/>
<dbReference type="OrthoDB" id="201213at2759"/>
<keyword evidence="4" id="KW-0175">Coiled coil</keyword>
<proteinExistence type="predicted"/>
<evidence type="ECO:0000313" key="5">
    <source>
        <dbReference type="EMBL" id="TKY89426.1"/>
    </source>
</evidence>
<organism evidence="5 6">
    <name type="scientific">Sporisorium graminicola</name>
    <dbReference type="NCBI Taxonomy" id="280036"/>
    <lineage>
        <taxon>Eukaryota</taxon>
        <taxon>Fungi</taxon>
        <taxon>Dikarya</taxon>
        <taxon>Basidiomycota</taxon>
        <taxon>Ustilaginomycotina</taxon>
        <taxon>Ustilaginomycetes</taxon>
        <taxon>Ustilaginales</taxon>
        <taxon>Ustilaginaceae</taxon>
        <taxon>Sporisorium</taxon>
    </lineage>
</organism>
<comment type="catalytic activity">
    <reaction evidence="3">
        <text>an N-acyl-L-alpha-aminoacyl-tRNA + H2O = an N-acyl-L-amino acid + a tRNA + H(+)</text>
        <dbReference type="Rhea" id="RHEA:54448"/>
        <dbReference type="Rhea" id="RHEA-COMP:10123"/>
        <dbReference type="Rhea" id="RHEA-COMP:13883"/>
        <dbReference type="ChEBI" id="CHEBI:15377"/>
        <dbReference type="ChEBI" id="CHEBI:15378"/>
        <dbReference type="ChEBI" id="CHEBI:59874"/>
        <dbReference type="ChEBI" id="CHEBI:78442"/>
        <dbReference type="ChEBI" id="CHEBI:138191"/>
        <dbReference type="EC" id="3.1.1.29"/>
    </reaction>
</comment>
<evidence type="ECO:0000313" key="6">
    <source>
        <dbReference type="Proteomes" id="UP000306050"/>
    </source>
</evidence>
<dbReference type="GO" id="GO:0004045">
    <property type="term" value="F:peptidyl-tRNA hydrolase activity"/>
    <property type="evidence" value="ECO:0007669"/>
    <property type="project" value="UniProtKB-EC"/>
</dbReference>
<dbReference type="InterPro" id="IPR023476">
    <property type="entry name" value="Pep_tRNA_hydro_II_dom_sf"/>
</dbReference>
<keyword evidence="6" id="KW-1185">Reference proteome</keyword>
<dbReference type="InterPro" id="IPR042237">
    <property type="entry name" value="PTRHD1"/>
</dbReference>
<reference evidence="5 6" key="1">
    <citation type="submission" date="2019-05" db="EMBL/GenBank/DDBJ databases">
        <title>Sporisorium graminicola CBS 10092 draft sequencing and annotation.</title>
        <authorList>
            <person name="Solano-Gonzalez S."/>
            <person name="Caddick M.X."/>
            <person name="Darby A."/>
        </authorList>
    </citation>
    <scope>NUCLEOTIDE SEQUENCE [LARGE SCALE GENOMIC DNA]</scope>
    <source>
        <strain evidence="5 6">CBS 10092</strain>
    </source>
</reference>
<name>A0A4U7KYK0_9BASI</name>
<dbReference type="Pfam" id="PF01981">
    <property type="entry name" value="PTH2"/>
    <property type="match status" value="1"/>
</dbReference>
<dbReference type="EMBL" id="SRRM01000005">
    <property type="protein sequence ID" value="TKY89426.1"/>
    <property type="molecule type" value="Genomic_DNA"/>
</dbReference>
<evidence type="ECO:0000256" key="2">
    <source>
        <dbReference type="ARBA" id="ARBA00022801"/>
    </source>
</evidence>
<keyword evidence="2" id="KW-0378">Hydrolase</keyword>
<dbReference type="PANTHER" id="PTHR46194:SF1">
    <property type="entry name" value="PEPTIDYL-TRNA HYDROLASE PTRHD1-RELATED"/>
    <property type="match status" value="1"/>
</dbReference>
<comment type="caution">
    <text evidence="5">The sequence shown here is derived from an EMBL/GenBank/DDBJ whole genome shotgun (WGS) entry which is preliminary data.</text>
</comment>
<gene>
    <name evidence="5" type="ORF">EX895_001957</name>
</gene>
<protein>
    <recommendedName>
        <fullName evidence="1">peptidyl-tRNA hydrolase</fullName>
        <ecNumber evidence="1">3.1.1.29</ecNumber>
    </recommendedName>
</protein>
<dbReference type="RefSeq" id="XP_029741411.1">
    <property type="nucleotide sequence ID" value="XM_029882556.1"/>
</dbReference>
<dbReference type="PANTHER" id="PTHR46194">
    <property type="entry name" value="PEPTIDYL-TRNA HYDROLASE PTRHD1-RELATED"/>
    <property type="match status" value="1"/>
</dbReference>
<sequence length="161" mass="17128">MSSTAAQPPPAASSISAPAPLVMQLIVDGGSPSTLSWPKGPWMAQSAHAAISAIQVSLSSAHTQQYISASNLASMHKVVLQTPASGKAKMDLLQLSTKLTEARKAYEAAKEQGEGQEEEEFPQHYLWVEQPENVPTCLAIAPNSKPAALKKILRPCTLLKD</sequence>
<evidence type="ECO:0000256" key="1">
    <source>
        <dbReference type="ARBA" id="ARBA00013260"/>
    </source>
</evidence>
<dbReference type="Gene3D" id="3.40.1490.10">
    <property type="entry name" value="Bit1"/>
    <property type="match status" value="1"/>
</dbReference>
<dbReference type="Proteomes" id="UP000306050">
    <property type="component" value="Chromosome SGRAM_12"/>
</dbReference>
<evidence type="ECO:0000256" key="4">
    <source>
        <dbReference type="SAM" id="Coils"/>
    </source>
</evidence>
<dbReference type="EC" id="3.1.1.29" evidence="1"/>
<dbReference type="InterPro" id="IPR002833">
    <property type="entry name" value="PTH2"/>
</dbReference>
<dbReference type="SUPFAM" id="SSF102462">
    <property type="entry name" value="Peptidyl-tRNA hydrolase II"/>
    <property type="match status" value="1"/>
</dbReference>
<dbReference type="GeneID" id="40724852"/>
<accession>A0A4U7KYK0</accession>
<evidence type="ECO:0000256" key="3">
    <source>
        <dbReference type="ARBA" id="ARBA00048707"/>
    </source>
</evidence>
<dbReference type="KEGG" id="sgra:EX895_001957"/>
<feature type="coiled-coil region" evidence="4">
    <location>
        <begin position="92"/>
        <end position="119"/>
    </location>
</feature>